<keyword evidence="1" id="KW-0175">Coiled coil</keyword>
<dbReference type="SUPFAM" id="SSF47336">
    <property type="entry name" value="ACP-like"/>
    <property type="match status" value="1"/>
</dbReference>
<gene>
    <name evidence="3" type="ORF">Agabi119p4_5449</name>
</gene>
<evidence type="ECO:0000259" key="2">
    <source>
        <dbReference type="PROSITE" id="PS50075"/>
    </source>
</evidence>
<dbReference type="InterPro" id="IPR045851">
    <property type="entry name" value="AMP-bd_C_sf"/>
</dbReference>
<dbReference type="EMBL" id="JABXXO010000007">
    <property type="protein sequence ID" value="KAF7773282.1"/>
    <property type="molecule type" value="Genomic_DNA"/>
</dbReference>
<dbReference type="PANTHER" id="PTHR24096:SF267">
    <property type="entry name" value="MALONATE--COA LIGASE ACSF3, MITOCHONDRIAL"/>
    <property type="match status" value="1"/>
</dbReference>
<evidence type="ECO:0000313" key="3">
    <source>
        <dbReference type="EMBL" id="KAF7773282.1"/>
    </source>
</evidence>
<dbReference type="InterPro" id="IPR009081">
    <property type="entry name" value="PP-bd_ACP"/>
</dbReference>
<evidence type="ECO:0000256" key="1">
    <source>
        <dbReference type="SAM" id="Coils"/>
    </source>
</evidence>
<dbReference type="Proteomes" id="UP000629468">
    <property type="component" value="Unassembled WGS sequence"/>
</dbReference>
<proteinExistence type="predicted"/>
<dbReference type="InterPro" id="IPR000873">
    <property type="entry name" value="AMP-dep_synth/lig_dom"/>
</dbReference>
<dbReference type="PROSITE" id="PS50075">
    <property type="entry name" value="CARRIER"/>
    <property type="match status" value="1"/>
</dbReference>
<dbReference type="SUPFAM" id="SSF53474">
    <property type="entry name" value="alpha/beta-Hydrolases"/>
    <property type="match status" value="1"/>
</dbReference>
<dbReference type="InterPro" id="IPR001031">
    <property type="entry name" value="Thioesterase"/>
</dbReference>
<dbReference type="Gene3D" id="3.40.50.1820">
    <property type="entry name" value="alpha/beta hydrolase"/>
    <property type="match status" value="1"/>
</dbReference>
<feature type="domain" description="Carrier" evidence="2">
    <location>
        <begin position="571"/>
        <end position="649"/>
    </location>
</feature>
<dbReference type="Gene3D" id="3.40.50.12780">
    <property type="entry name" value="N-terminal domain of ligase-like"/>
    <property type="match status" value="1"/>
</dbReference>
<dbReference type="Gene3D" id="3.30.300.30">
    <property type="match status" value="1"/>
</dbReference>
<dbReference type="GO" id="GO:0006633">
    <property type="term" value="P:fatty acid biosynthetic process"/>
    <property type="evidence" value="ECO:0007669"/>
    <property type="project" value="TreeGrafter"/>
</dbReference>
<dbReference type="SMR" id="A0A8H7F1Q7"/>
<dbReference type="PROSITE" id="PS00455">
    <property type="entry name" value="AMP_BINDING"/>
    <property type="match status" value="1"/>
</dbReference>
<reference evidence="3 4" key="1">
    <citation type="journal article" name="Sci. Rep.">
        <title>Telomere-to-telomere assembled and centromere annotated genomes of the two main subspecies of the button mushroom Agaricus bisporus reveal especially polymorphic chromosome ends.</title>
        <authorList>
            <person name="Sonnenberg A.S.M."/>
            <person name="Sedaghat-Telgerd N."/>
            <person name="Lavrijssen B."/>
            <person name="Ohm R.A."/>
            <person name="Hendrickx P.M."/>
            <person name="Scholtmeijer K."/>
            <person name="Baars J.J.P."/>
            <person name="van Peer A."/>
        </authorList>
    </citation>
    <scope>NUCLEOTIDE SEQUENCE [LARGE SCALE GENOMIC DNA]</scope>
    <source>
        <strain evidence="3 4">H119_p4</strain>
    </source>
</reference>
<dbReference type="InterPro" id="IPR020845">
    <property type="entry name" value="AMP-binding_CS"/>
</dbReference>
<dbReference type="InterPro" id="IPR042099">
    <property type="entry name" value="ANL_N_sf"/>
</dbReference>
<comment type="caution">
    <text evidence="3">The sequence shown here is derived from an EMBL/GenBank/DDBJ whole genome shotgun (WGS) entry which is preliminary data.</text>
</comment>
<dbReference type="InterPro" id="IPR026992">
    <property type="entry name" value="DIOX_N"/>
</dbReference>
<dbReference type="Pfam" id="PF14226">
    <property type="entry name" value="DIOX_N"/>
    <property type="match status" value="1"/>
</dbReference>
<feature type="coiled-coil region" evidence="1">
    <location>
        <begin position="544"/>
        <end position="571"/>
    </location>
</feature>
<dbReference type="InterPro" id="IPR029058">
    <property type="entry name" value="AB_hydrolase_fold"/>
</dbReference>
<sequence length="1238" mass="138702">MRAHDKHPAPDPAMKLISDGQLTFSPAHSPRTTTATASALYDLARDYAQRLLAIGIQPQGSDVVIASFNNHNDHILLFWACCFAGIPFCPIPPLHPEPSRRTLFLNHLQTLFNRPILISSDITISIVKSLVSSFEAISWSDLQTSSIEQRPLHVYPEYQPQSDGIVSFMLTSGSTGNSKAVVLRHSNFLSSVRGKIKHHASSSSSRFLNWIAFDHVACVSEIHLQALLVDAWQYHVSPPAVIRNPRNLLEWTSKYKITYTFSPNFLIAQIVRDLSASPPAGSLDLTSVKAFISGGEAVPVKTAVELTNILTQHGARRDVLRAGFGMTETCAGCIYDTREILCDASQYPSKYLSLGTCCDGVTIRVVDPLTNIPRPPLEEGQLQISGPSVFREYYNNAKATAESFVDEWFITGDTAVIDQDGNLHLMGRDKDCININGVKHPTVDVEHFIEDSQIDGVPRSYVYVCPMRLADADTETYGVFYQHDLLIENENSIEGLSRILGTNRALKTSCTLFCSQAPHVVLPLPRAAFIKTALGKVSRSFLANAYLKGNYEDIEQKLKEVEASLKGECTEQATRTEGIIFEAISELFDVPSDELKREMSLFDLGASSMHVIQLKQLLQERLSIPEIPTIEMLRRPEIHELASFLDTILTRGSRSDVPYDPLVLLNPHGSKPPLFLIHPGVGEILIFMKLAKILEDDRPIYALRARGFDDQDKPFGTFEEMVDCYTGRIVDAYPRGPYYIAGYSFGGAVAFEITKKLEIQGRRVAWTGILNLPPEIQFRMKELVWIEVLINLLTFLALIPTNAFEDVKQNVFETFPELQGADTEPSSSEEIIKYLFSLSDRHRLDELQLNMHEFRRWVNVAYQITNSGRTYLAQGSIAPALMTVFCAIPLPSLGTRYEYKSERLARWEGFNQSRFELVDVDGEHYTMISEDHVVSFAEKLRAVLARATYLLDLPPQLDTAVVDFSPSQDSKACSERLLQALEQVGFGILVNVPEFEKPFQQEILAFAQQLFSKPQEWKDSLSVLNSSAFRGYFRADNQVVTEGYLFGAEAECTDLHQGPNQWPREADLPNFHANMDLIFQKYQDLSLELNDRVCNALEIPTSAITSYLRGDNVTFRSGLWSHFLASEARVEDGPVEVHEYHDMDSFVSLMIQSGPGLQVKNREGKWIDVPHIPGSVICMVGTQLTRLTGGRLIETSYRIDPSGCQNRYTIPYALSTMPDKTVIVHPRLERSPVPSPLG</sequence>
<dbReference type="InterPro" id="IPR044861">
    <property type="entry name" value="IPNS-like_FE2OG_OXY"/>
</dbReference>
<dbReference type="PANTHER" id="PTHR24096">
    <property type="entry name" value="LONG-CHAIN-FATTY-ACID--COA LIGASE"/>
    <property type="match status" value="1"/>
</dbReference>
<dbReference type="AlphaFoldDB" id="A0A8H7F1Q7"/>
<dbReference type="GO" id="GO:0031957">
    <property type="term" value="F:very long-chain fatty acid-CoA ligase activity"/>
    <property type="evidence" value="ECO:0007669"/>
    <property type="project" value="TreeGrafter"/>
</dbReference>
<dbReference type="Pfam" id="PF00501">
    <property type="entry name" value="AMP-binding"/>
    <property type="match status" value="1"/>
</dbReference>
<dbReference type="Pfam" id="PF03171">
    <property type="entry name" value="2OG-FeII_Oxy"/>
    <property type="match status" value="1"/>
</dbReference>
<protein>
    <recommendedName>
        <fullName evidence="2">Carrier domain-containing protein</fullName>
    </recommendedName>
</protein>
<dbReference type="SUPFAM" id="SSF56801">
    <property type="entry name" value="Acetyl-CoA synthetase-like"/>
    <property type="match status" value="1"/>
</dbReference>
<dbReference type="SUPFAM" id="SSF51197">
    <property type="entry name" value="Clavaminate synthase-like"/>
    <property type="match status" value="1"/>
</dbReference>
<dbReference type="Gene3D" id="1.10.1200.10">
    <property type="entry name" value="ACP-like"/>
    <property type="match status" value="1"/>
</dbReference>
<name>A0A8H7F1Q7_AGABI</name>
<evidence type="ECO:0000313" key="4">
    <source>
        <dbReference type="Proteomes" id="UP000629468"/>
    </source>
</evidence>
<dbReference type="InterPro" id="IPR036736">
    <property type="entry name" value="ACP-like_sf"/>
</dbReference>
<organism evidence="3 4">
    <name type="scientific">Agaricus bisporus var. burnettii</name>
    <dbReference type="NCBI Taxonomy" id="192524"/>
    <lineage>
        <taxon>Eukaryota</taxon>
        <taxon>Fungi</taxon>
        <taxon>Dikarya</taxon>
        <taxon>Basidiomycota</taxon>
        <taxon>Agaricomycotina</taxon>
        <taxon>Agaricomycetes</taxon>
        <taxon>Agaricomycetidae</taxon>
        <taxon>Agaricales</taxon>
        <taxon>Agaricineae</taxon>
        <taxon>Agaricaceae</taxon>
        <taxon>Agaricus</taxon>
    </lineage>
</organism>
<dbReference type="Pfam" id="PF00975">
    <property type="entry name" value="Thioesterase"/>
    <property type="match status" value="1"/>
</dbReference>
<dbReference type="Pfam" id="PF23297">
    <property type="entry name" value="ACP_SdgA_C"/>
    <property type="match status" value="1"/>
</dbReference>
<dbReference type="Gene3D" id="2.60.120.330">
    <property type="entry name" value="B-lactam Antibiotic, Isopenicillin N Synthase, Chain"/>
    <property type="match status" value="1"/>
</dbReference>
<accession>A0A8H7F1Q7</accession>
<dbReference type="InterPro" id="IPR027443">
    <property type="entry name" value="IPNS-like_sf"/>
</dbReference>